<evidence type="ECO:0000259" key="1">
    <source>
        <dbReference type="Pfam" id="PF20600"/>
    </source>
</evidence>
<dbReference type="Proteomes" id="UP001246576">
    <property type="component" value="Unassembled WGS sequence"/>
</dbReference>
<name>A0ABU2EH57_9BURK</name>
<dbReference type="EMBL" id="JAVLSJ010000001">
    <property type="protein sequence ID" value="MDR9847117.1"/>
    <property type="molecule type" value="Genomic_DNA"/>
</dbReference>
<protein>
    <recommendedName>
        <fullName evidence="1">Exodeoxyribonuclease X-like C-terminal domain-containing protein</fullName>
    </recommendedName>
</protein>
<sequence>MSGIKNVDLSDTITFGKFKMKTFREVFETNVGYLLWLRDEKIKAGDLDYFSVDFLNELDKAIDKDRNLAKKFIKINMTEEKRAAEGKKAITREEEAQAAALSRETAYAGAWGSF</sequence>
<proteinExistence type="predicted"/>
<accession>A0ABU2EH57</accession>
<gene>
    <name evidence="2" type="ORF">RI048_02705</name>
</gene>
<dbReference type="RefSeq" id="WP_310839537.1">
    <property type="nucleotide sequence ID" value="NZ_JAVLSJ010000001.1"/>
</dbReference>
<reference evidence="2" key="1">
    <citation type="submission" date="2023-09" db="EMBL/GenBank/DDBJ databases">
        <title>Description of first Herbaspirillum huttiense subsp. nephrolepsisexaltata and Herbaspirillum huttiense subsp. lycopersicon.</title>
        <authorList>
            <person name="Poudel M."/>
            <person name="Sharma A."/>
            <person name="Goss E."/>
            <person name="Tapia J.H."/>
            <person name="Harmon C.M."/>
            <person name="Jones J.B."/>
        </authorList>
    </citation>
    <scope>NUCLEOTIDE SEQUENCE</scope>
    <source>
        <strain evidence="2">SE1</strain>
    </source>
</reference>
<organism evidence="2 3">
    <name type="scientific">Herbaspirillum huttiense subsp. lycopersici</name>
    <dbReference type="NCBI Taxonomy" id="3074428"/>
    <lineage>
        <taxon>Bacteria</taxon>
        <taxon>Pseudomonadati</taxon>
        <taxon>Pseudomonadota</taxon>
        <taxon>Betaproteobacteria</taxon>
        <taxon>Burkholderiales</taxon>
        <taxon>Oxalobacteraceae</taxon>
        <taxon>Herbaspirillum</taxon>
    </lineage>
</organism>
<evidence type="ECO:0000313" key="2">
    <source>
        <dbReference type="EMBL" id="MDR9847117.1"/>
    </source>
</evidence>
<comment type="caution">
    <text evidence="2">The sequence shown here is derived from an EMBL/GenBank/DDBJ whole genome shotgun (WGS) entry which is preliminary data.</text>
</comment>
<dbReference type="Pfam" id="PF20600">
    <property type="entry name" value="ExoX-like_C"/>
    <property type="match status" value="1"/>
</dbReference>
<dbReference type="InterPro" id="IPR046768">
    <property type="entry name" value="ExoX-like_C"/>
</dbReference>
<keyword evidence="3" id="KW-1185">Reference proteome</keyword>
<evidence type="ECO:0000313" key="3">
    <source>
        <dbReference type="Proteomes" id="UP001246576"/>
    </source>
</evidence>
<feature type="domain" description="Exodeoxyribonuclease X-like C-terminal" evidence="1">
    <location>
        <begin position="13"/>
        <end position="37"/>
    </location>
</feature>